<dbReference type="PANTHER" id="PTHR23093:SF18">
    <property type="entry name" value="GLUTAMATE RICH 6"/>
    <property type="match status" value="1"/>
</dbReference>
<feature type="compositionally biased region" description="Basic and acidic residues" evidence="1">
    <location>
        <begin position="46"/>
        <end position="55"/>
    </location>
</feature>
<protein>
    <recommendedName>
        <fullName evidence="2">FAM194 C-terminal domain-containing protein</fullName>
    </recommendedName>
</protein>
<organism evidence="3 4">
    <name type="scientific">Magallana gigas</name>
    <name type="common">Pacific oyster</name>
    <name type="synonym">Crassostrea gigas</name>
    <dbReference type="NCBI Taxonomy" id="29159"/>
    <lineage>
        <taxon>Eukaryota</taxon>
        <taxon>Metazoa</taxon>
        <taxon>Spiralia</taxon>
        <taxon>Lophotrochozoa</taxon>
        <taxon>Mollusca</taxon>
        <taxon>Bivalvia</taxon>
        <taxon>Autobranchia</taxon>
        <taxon>Pteriomorphia</taxon>
        <taxon>Ostreida</taxon>
        <taxon>Ostreoidea</taxon>
        <taxon>Ostreidae</taxon>
        <taxon>Magallana</taxon>
    </lineage>
</organism>
<dbReference type="AlphaFoldDB" id="A0A8W8IST3"/>
<keyword evidence="4" id="KW-1185">Reference proteome</keyword>
<feature type="region of interest" description="Disordered" evidence="1">
    <location>
        <begin position="338"/>
        <end position="418"/>
    </location>
</feature>
<feature type="compositionally biased region" description="Basic and acidic residues" evidence="1">
    <location>
        <begin position="81"/>
        <end position="97"/>
    </location>
</feature>
<feature type="compositionally biased region" description="Low complexity" evidence="1">
    <location>
        <begin position="379"/>
        <end position="390"/>
    </location>
</feature>
<dbReference type="Pfam" id="PF14977">
    <property type="entry name" value="FAM194"/>
    <property type="match status" value="1"/>
</dbReference>
<feature type="compositionally biased region" description="Basic and acidic residues" evidence="1">
    <location>
        <begin position="110"/>
        <end position="124"/>
    </location>
</feature>
<reference evidence="3" key="1">
    <citation type="submission" date="2022-08" db="UniProtKB">
        <authorList>
            <consortium name="EnsemblMetazoa"/>
        </authorList>
    </citation>
    <scope>IDENTIFICATION</scope>
    <source>
        <strain evidence="3">05x7-T-G4-1.051#20</strain>
    </source>
</reference>
<evidence type="ECO:0000313" key="3">
    <source>
        <dbReference type="EnsemblMetazoa" id="G15509.5:cds"/>
    </source>
</evidence>
<evidence type="ECO:0000256" key="1">
    <source>
        <dbReference type="SAM" id="MobiDB-lite"/>
    </source>
</evidence>
<sequence length="756" mass="84879">MEILSDDNASESRFPLKKPLPPIGGGGDNEEIELPNSDSETEDEQINSKDEDERSTASNASSTARQKQGSGKSRPAVLRGFRREAPSEPESGTEKSSGDGTPTGRKSRSRKTEVMKKKTYDGREVTFITENTQTDWDWLEEAEKSGKARLLGPRDSLQSLHEEDDLLSPKSGKKEDSKTDIPVVQEEPSGPSPYPINDEFGVPMLELSSDSDTSSDEEEYTGRKVQDDRTFMPSIGPPQILQYNRESEKKEIEVSEPSERAQDEDEAETDEQGRIHGMFGGTCEFCGHAVQPWPTLEQQQTVPPDQLYCCNEYREFVEYTTEQAQAMETQHLNATKKISISSHPHYGSSKEDRKVAKERALQRMREKEMQRKQQEASGFQQQSNFYSYSQSPPPPLPNIDETFDSPGKTPTKSGLSFHKSRSTSSFILSAPHSGASRQAEKSEKILTYAELRNPESRSGLAVAQKMKTINYQLSSQKCLEEGWTVRPPSPLTADEGDDAFIPEPLNIDLIRSGRLGLVEKFYESGQKFLTMFPDGTGNIFYPSGSLAIAISSVQIGQFNYVVHAEMEKSSVLAVFEPNGYASCYHPNGVVRLCMDQLGGIELDDSGAKRRKWLWKDQVTHVHAPPFQPIHFSLNQYIGVRILSQERMVLDFSCGDRGKRFNVGSRLKLNHVEKIPPKEIDENHLYLEEQKIRVEKMLDKVATLLKFPKSPKIDKILPPLHVTSKALKTERLRQERANQIASQEAKKTKQAPIPALS</sequence>
<evidence type="ECO:0000259" key="2">
    <source>
        <dbReference type="Pfam" id="PF14977"/>
    </source>
</evidence>
<dbReference type="InterPro" id="IPR029281">
    <property type="entry name" value="FAM194_C"/>
</dbReference>
<evidence type="ECO:0000313" key="4">
    <source>
        <dbReference type="Proteomes" id="UP000005408"/>
    </source>
</evidence>
<proteinExistence type="predicted"/>
<feature type="region of interest" description="Disordered" evidence="1">
    <location>
        <begin position="1"/>
        <end position="271"/>
    </location>
</feature>
<feature type="compositionally biased region" description="Basic and acidic residues" evidence="1">
    <location>
        <begin position="220"/>
        <end position="230"/>
    </location>
</feature>
<dbReference type="PANTHER" id="PTHR23093">
    <property type="entry name" value="SIMILAR TO CHROMOSOME 3 OPEN READING FRAME 20"/>
    <property type="match status" value="1"/>
</dbReference>
<accession>A0A8W8IST3</accession>
<dbReference type="EnsemblMetazoa" id="G15509.5">
    <property type="protein sequence ID" value="G15509.5:cds"/>
    <property type="gene ID" value="G15509"/>
</dbReference>
<name>A0A8W8IST3_MAGGI</name>
<feature type="domain" description="FAM194 C-terminal" evidence="2">
    <location>
        <begin position="519"/>
        <end position="715"/>
    </location>
</feature>
<feature type="compositionally biased region" description="Acidic residues" evidence="1">
    <location>
        <begin position="28"/>
        <end position="45"/>
    </location>
</feature>
<dbReference type="Proteomes" id="UP000005408">
    <property type="component" value="Unassembled WGS sequence"/>
</dbReference>
<feature type="compositionally biased region" description="Basic and acidic residues" evidence="1">
    <location>
        <begin position="348"/>
        <end position="374"/>
    </location>
</feature>
<feature type="compositionally biased region" description="Basic and acidic residues" evidence="1">
    <location>
        <begin position="245"/>
        <end position="261"/>
    </location>
</feature>
<feature type="region of interest" description="Disordered" evidence="1">
    <location>
        <begin position="734"/>
        <end position="756"/>
    </location>
</feature>